<dbReference type="Proteomes" id="UP000518266">
    <property type="component" value="Unassembled WGS sequence"/>
</dbReference>
<accession>A0A7J5XTG4</accession>
<reference evidence="2 3" key="1">
    <citation type="submission" date="2020-03" db="EMBL/GenBank/DDBJ databases">
        <title>Dissostichus mawsoni Genome sequencing and assembly.</title>
        <authorList>
            <person name="Park H."/>
        </authorList>
    </citation>
    <scope>NUCLEOTIDE SEQUENCE [LARGE SCALE GENOMIC DNA]</scope>
    <source>
        <strain evidence="2">DM0001</strain>
        <tissue evidence="2">Muscle</tissue>
    </source>
</reference>
<feature type="compositionally biased region" description="Low complexity" evidence="1">
    <location>
        <begin position="105"/>
        <end position="114"/>
    </location>
</feature>
<evidence type="ECO:0000313" key="2">
    <source>
        <dbReference type="EMBL" id="KAF3840406.1"/>
    </source>
</evidence>
<keyword evidence="3" id="KW-1185">Reference proteome</keyword>
<protein>
    <submittedName>
        <fullName evidence="2">Uncharacterized protein</fullName>
    </submittedName>
</protein>
<sequence length="202" mass="22395">MLCVSEGSNGKCSSWWGVCIEFSYMRNGNEWAGNVTPDCCKKGSLQALRIGTHFVPDPYGFHLGENMSLWDYSKIKREEEEATSERQHFGAAEGRGTDSHRERMTAPAQTPTLPTLDPCLHPVIAAEPVADERVLAVTEPQQCLLNEVETSQEHLTLQPQQLHKVVYLVFSIRDSFSTGICSSCTIALSSETAAVSRVFDRT</sequence>
<proteinExistence type="predicted"/>
<gene>
    <name evidence="2" type="ORF">F7725_019123</name>
</gene>
<feature type="region of interest" description="Disordered" evidence="1">
    <location>
        <begin position="81"/>
        <end position="114"/>
    </location>
</feature>
<evidence type="ECO:0000313" key="3">
    <source>
        <dbReference type="Proteomes" id="UP000518266"/>
    </source>
</evidence>
<name>A0A7J5XTG4_DISMA</name>
<organism evidence="2 3">
    <name type="scientific">Dissostichus mawsoni</name>
    <name type="common">Antarctic cod</name>
    <dbReference type="NCBI Taxonomy" id="36200"/>
    <lineage>
        <taxon>Eukaryota</taxon>
        <taxon>Metazoa</taxon>
        <taxon>Chordata</taxon>
        <taxon>Craniata</taxon>
        <taxon>Vertebrata</taxon>
        <taxon>Euteleostomi</taxon>
        <taxon>Actinopterygii</taxon>
        <taxon>Neopterygii</taxon>
        <taxon>Teleostei</taxon>
        <taxon>Neoteleostei</taxon>
        <taxon>Acanthomorphata</taxon>
        <taxon>Eupercaria</taxon>
        <taxon>Perciformes</taxon>
        <taxon>Notothenioidei</taxon>
        <taxon>Nototheniidae</taxon>
        <taxon>Dissostichus</taxon>
    </lineage>
</organism>
<dbReference type="EMBL" id="JAAKFY010000021">
    <property type="protein sequence ID" value="KAF3840406.1"/>
    <property type="molecule type" value="Genomic_DNA"/>
</dbReference>
<dbReference type="AlphaFoldDB" id="A0A7J5XTG4"/>
<comment type="caution">
    <text evidence="2">The sequence shown here is derived from an EMBL/GenBank/DDBJ whole genome shotgun (WGS) entry which is preliminary data.</text>
</comment>
<feature type="compositionally biased region" description="Basic and acidic residues" evidence="1">
    <location>
        <begin position="95"/>
        <end position="104"/>
    </location>
</feature>
<evidence type="ECO:0000256" key="1">
    <source>
        <dbReference type="SAM" id="MobiDB-lite"/>
    </source>
</evidence>